<evidence type="ECO:0000259" key="13">
    <source>
        <dbReference type="Pfam" id="PF02434"/>
    </source>
</evidence>
<dbReference type="Gene3D" id="3.90.550.50">
    <property type="match status" value="2"/>
</dbReference>
<evidence type="ECO:0000256" key="9">
    <source>
        <dbReference type="ARBA" id="ARBA00022968"/>
    </source>
</evidence>
<evidence type="ECO:0000256" key="11">
    <source>
        <dbReference type="ARBA" id="ARBA00023136"/>
    </source>
</evidence>
<dbReference type="Proteomes" id="UP001168972">
    <property type="component" value="Unassembled WGS sequence"/>
</dbReference>
<comment type="pathway">
    <text evidence="2">Protein modification; protein glycosylation.</text>
</comment>
<keyword evidence="10" id="KW-1133">Transmembrane helix</keyword>
<gene>
    <name evidence="14" type="ORF">PV327_010641</name>
</gene>
<evidence type="ECO:0000313" key="15">
    <source>
        <dbReference type="Proteomes" id="UP001168972"/>
    </source>
</evidence>
<evidence type="ECO:0000256" key="1">
    <source>
        <dbReference type="ARBA" id="ARBA00004606"/>
    </source>
</evidence>
<keyword evidence="6" id="KW-0808">Transferase</keyword>
<comment type="subcellular location">
    <subcellularLocation>
        <location evidence="1">Membrane</location>
        <topology evidence="1">Single-pass type II membrane protein</topology>
    </subcellularLocation>
</comment>
<dbReference type="InterPro" id="IPR026050">
    <property type="entry name" value="C1GALT1/C1GALT1_chp1"/>
</dbReference>
<dbReference type="GO" id="GO:0000166">
    <property type="term" value="F:nucleotide binding"/>
    <property type="evidence" value="ECO:0007669"/>
    <property type="project" value="UniProtKB-KW"/>
</dbReference>
<dbReference type="PANTHER" id="PTHR23033:SF14">
    <property type="entry name" value="GLYCOPROTEIN-N-ACETYLGALACTOSAMINE 3-BETA-GALACTOSYLTRANSFERASE 1-RELATED"/>
    <property type="match status" value="1"/>
</dbReference>
<dbReference type="FunFam" id="3.90.550.50:FF:000008">
    <property type="entry name" value="Beta-1,3-glucosyltransferase"/>
    <property type="match status" value="1"/>
</dbReference>
<evidence type="ECO:0000256" key="7">
    <source>
        <dbReference type="ARBA" id="ARBA00022692"/>
    </source>
</evidence>
<keyword evidence="5" id="KW-0328">Glycosyltransferase</keyword>
<dbReference type="PANTHER" id="PTHR23033">
    <property type="entry name" value="BETA1,3-GALACTOSYLTRANSFERASE"/>
    <property type="match status" value="1"/>
</dbReference>
<evidence type="ECO:0000313" key="14">
    <source>
        <dbReference type="EMBL" id="KAK0174938.1"/>
    </source>
</evidence>
<reference evidence="14" key="2">
    <citation type="submission" date="2023-03" db="EMBL/GenBank/DDBJ databases">
        <authorList>
            <person name="Inwood S.N."/>
            <person name="Skelly J.G."/>
            <person name="Guhlin J."/>
            <person name="Harrop T.W.R."/>
            <person name="Goldson S.G."/>
            <person name="Dearden P.K."/>
        </authorList>
    </citation>
    <scope>NUCLEOTIDE SEQUENCE</scope>
    <source>
        <strain evidence="14">Lincoln</strain>
        <tissue evidence="14">Whole body</tissue>
    </source>
</reference>
<keyword evidence="15" id="KW-1185">Reference proteome</keyword>
<dbReference type="EC" id="2.4.1.122" evidence="4"/>
<keyword evidence="12" id="KW-0732">Signal</keyword>
<sequence length="462" mass="53071">MFTNKNNTILWLMFLFAFSFSLDTSNIVVVVLSQHEGYHAAHAKLLKDKIIEETLAFDQNPPKFIFTHEEHVNGSWTYFPLITILYSRFPKADWFLFCLDNTAIKFQGLVKLLDSYNTSKDYWLGHALYDKDPTIIHHFTDQPKKLKYPNVASGFAISNTLMKSLNSRLKIFGIPETDFSIDASYEFANYIFNKGKNGTRLTHVPEFCGFFTTNCVTYPKGFHVCANSVSREKIYVAVKTFDANHQSRIPIISKTWLKHVKNYGLFSNIEDKKLENVIIVPNTKEGHCAKTYAILQHADKILQSRGIDWLVIADDDTIFSIARLTRLLTCYNPNNPVALGERYGFRVIHDDGYEYLTGGAGLVLSAPLVHRIVESTACQCPKSTTPDDMFIFGICLNKVGVRPTHSPLFHQARPIDYSMNYLSSQEPVSFHKFWMIDPIQVYEHWFKEADNELQSTWQHTEL</sequence>
<keyword evidence="11" id="KW-0472">Membrane</keyword>
<evidence type="ECO:0000256" key="12">
    <source>
        <dbReference type="SAM" id="SignalP"/>
    </source>
</evidence>
<evidence type="ECO:0000256" key="2">
    <source>
        <dbReference type="ARBA" id="ARBA00004922"/>
    </source>
</evidence>
<evidence type="ECO:0000256" key="3">
    <source>
        <dbReference type="ARBA" id="ARBA00006462"/>
    </source>
</evidence>
<evidence type="ECO:0000256" key="6">
    <source>
        <dbReference type="ARBA" id="ARBA00022679"/>
    </source>
</evidence>
<keyword evidence="9" id="KW-0735">Signal-anchor</keyword>
<proteinExistence type="inferred from homology"/>
<evidence type="ECO:0000256" key="5">
    <source>
        <dbReference type="ARBA" id="ARBA00022676"/>
    </source>
</evidence>
<protein>
    <recommendedName>
        <fullName evidence="4">N-acetylgalactosaminide beta-1,3-galactosyltransferase</fullName>
        <ecNumber evidence="4">2.4.1.122</ecNumber>
    </recommendedName>
</protein>
<evidence type="ECO:0000256" key="8">
    <source>
        <dbReference type="ARBA" id="ARBA00022741"/>
    </source>
</evidence>
<evidence type="ECO:0000256" key="10">
    <source>
        <dbReference type="ARBA" id="ARBA00022989"/>
    </source>
</evidence>
<dbReference type="GO" id="GO:0016263">
    <property type="term" value="F:glycoprotein-N-acetylgalactosamine 3-beta-galactosyltransferase activity"/>
    <property type="evidence" value="ECO:0007669"/>
    <property type="project" value="UniProtKB-EC"/>
</dbReference>
<feature type="domain" description="Fringe-like glycosyltransferase" evidence="13">
    <location>
        <begin position="229"/>
        <end position="450"/>
    </location>
</feature>
<feature type="chain" id="PRO_5041271629" description="N-acetylgalactosaminide beta-1,3-galactosyltransferase" evidence="12">
    <location>
        <begin position="22"/>
        <end position="462"/>
    </location>
</feature>
<reference evidence="14" key="1">
    <citation type="journal article" date="2023" name="bioRxiv">
        <title>Scaffold-level genome assemblies of two parasitoid biocontrol wasps reveal the parthenogenesis mechanism and an associated novel virus.</title>
        <authorList>
            <person name="Inwood S."/>
            <person name="Skelly J."/>
            <person name="Guhlin J."/>
            <person name="Harrop T."/>
            <person name="Goldson S."/>
            <person name="Dearden P."/>
        </authorList>
    </citation>
    <scope>NUCLEOTIDE SEQUENCE</scope>
    <source>
        <strain evidence="14">Lincoln</strain>
        <tissue evidence="14">Whole body</tissue>
    </source>
</reference>
<evidence type="ECO:0000256" key="4">
    <source>
        <dbReference type="ARBA" id="ARBA00012557"/>
    </source>
</evidence>
<comment type="caution">
    <text evidence="14">The sequence shown here is derived from an EMBL/GenBank/DDBJ whole genome shotgun (WGS) entry which is preliminary data.</text>
</comment>
<keyword evidence="7" id="KW-0812">Transmembrane</keyword>
<organism evidence="14 15">
    <name type="scientific">Microctonus hyperodae</name>
    <name type="common">Parasitoid wasp</name>
    <dbReference type="NCBI Taxonomy" id="165561"/>
    <lineage>
        <taxon>Eukaryota</taxon>
        <taxon>Metazoa</taxon>
        <taxon>Ecdysozoa</taxon>
        <taxon>Arthropoda</taxon>
        <taxon>Hexapoda</taxon>
        <taxon>Insecta</taxon>
        <taxon>Pterygota</taxon>
        <taxon>Neoptera</taxon>
        <taxon>Endopterygota</taxon>
        <taxon>Hymenoptera</taxon>
        <taxon>Apocrita</taxon>
        <taxon>Ichneumonoidea</taxon>
        <taxon>Braconidae</taxon>
        <taxon>Euphorinae</taxon>
        <taxon>Microctonus</taxon>
    </lineage>
</organism>
<accession>A0AA39KV11</accession>
<dbReference type="GO" id="GO:0016020">
    <property type="term" value="C:membrane"/>
    <property type="evidence" value="ECO:0007669"/>
    <property type="project" value="UniProtKB-SubCell"/>
</dbReference>
<dbReference type="InterPro" id="IPR003378">
    <property type="entry name" value="Fringe-like_glycosylTrfase"/>
</dbReference>
<feature type="domain" description="Fringe-like glycosyltransferase" evidence="13">
    <location>
        <begin position="91"/>
        <end position="168"/>
    </location>
</feature>
<dbReference type="Pfam" id="PF02434">
    <property type="entry name" value="Fringe"/>
    <property type="match status" value="2"/>
</dbReference>
<dbReference type="AlphaFoldDB" id="A0AA39KV11"/>
<keyword evidence="8" id="KW-0547">Nucleotide-binding</keyword>
<name>A0AA39KV11_MICHY</name>
<comment type="similarity">
    <text evidence="3">Belongs to the glycosyltransferase 31 family. Beta3-Gal-T subfamily.</text>
</comment>
<feature type="signal peptide" evidence="12">
    <location>
        <begin position="1"/>
        <end position="21"/>
    </location>
</feature>
<dbReference type="EMBL" id="JAQQBR010000006">
    <property type="protein sequence ID" value="KAK0174938.1"/>
    <property type="molecule type" value="Genomic_DNA"/>
</dbReference>